<feature type="transmembrane region" description="Helical" evidence="1">
    <location>
        <begin position="49"/>
        <end position="70"/>
    </location>
</feature>
<gene>
    <name evidence="2" type="ORF">JIN87_07360</name>
</gene>
<evidence type="ECO:0000313" key="3">
    <source>
        <dbReference type="Proteomes" id="UP000617628"/>
    </source>
</evidence>
<keyword evidence="1" id="KW-0812">Transmembrane</keyword>
<protein>
    <submittedName>
        <fullName evidence="2">Uncharacterized protein</fullName>
    </submittedName>
</protein>
<feature type="transmembrane region" description="Helical" evidence="1">
    <location>
        <begin position="119"/>
        <end position="142"/>
    </location>
</feature>
<name>A0A934VQA1_9BACT</name>
<feature type="transmembrane region" description="Helical" evidence="1">
    <location>
        <begin position="82"/>
        <end position="99"/>
    </location>
</feature>
<dbReference type="RefSeq" id="WP_200354897.1">
    <property type="nucleotide sequence ID" value="NZ_JAENIL010000011.1"/>
</dbReference>
<comment type="caution">
    <text evidence="2">The sequence shown here is derived from an EMBL/GenBank/DDBJ whole genome shotgun (WGS) entry which is preliminary data.</text>
</comment>
<feature type="transmembrane region" description="Helical" evidence="1">
    <location>
        <begin position="154"/>
        <end position="175"/>
    </location>
</feature>
<keyword evidence="1" id="KW-0472">Membrane</keyword>
<feature type="transmembrane region" description="Helical" evidence="1">
    <location>
        <begin position="269"/>
        <end position="294"/>
    </location>
</feature>
<feature type="transmembrane region" description="Helical" evidence="1">
    <location>
        <begin position="16"/>
        <end position="37"/>
    </location>
</feature>
<dbReference type="AlphaFoldDB" id="A0A934VQA1"/>
<evidence type="ECO:0000256" key="1">
    <source>
        <dbReference type="SAM" id="Phobius"/>
    </source>
</evidence>
<dbReference type="EMBL" id="JAENIL010000011">
    <property type="protein sequence ID" value="MBK1876680.1"/>
    <property type="molecule type" value="Genomic_DNA"/>
</dbReference>
<sequence>MKTKSARSHLSTPQSIAYWAGFAVMLTGLVHLLAYPFVESAVWSGPLGYRKLVVFGLSAGFTLVTMGWLLKFYPPKPRLHKAMMSAMSAALVLEIIIINTQHFRGLPSHFNVGTPLDTLLWSTMGLSILCFAIVSTTQAILAFGKLVGSPAMKLAIRTSMVLFFFSQLSGQLIVIHGMNHVLQDGAFLIENVASSTTYGEAGNLKLPHAISLHSIQALPLLALMIIGLGLNKRQQELLIWVSSIGFAGVTFFSQVHAYTGRSIFDLDTFGTLIMIVSLIGFLTPFIYATTAQILRLAQPSTNKRPSLHQPLSA</sequence>
<reference evidence="2" key="1">
    <citation type="submission" date="2021-01" db="EMBL/GenBank/DDBJ databases">
        <title>Modified the classification status of verrucomicrobia.</title>
        <authorList>
            <person name="Feng X."/>
        </authorList>
    </citation>
    <scope>NUCLEOTIDE SEQUENCE</scope>
    <source>
        <strain evidence="2">KCTC 13126</strain>
    </source>
</reference>
<feature type="transmembrane region" description="Helical" evidence="1">
    <location>
        <begin position="210"/>
        <end position="230"/>
    </location>
</feature>
<keyword evidence="1" id="KW-1133">Transmembrane helix</keyword>
<feature type="transmembrane region" description="Helical" evidence="1">
    <location>
        <begin position="237"/>
        <end position="257"/>
    </location>
</feature>
<accession>A0A934VQA1</accession>
<evidence type="ECO:0000313" key="2">
    <source>
        <dbReference type="EMBL" id="MBK1876680.1"/>
    </source>
</evidence>
<dbReference type="Proteomes" id="UP000617628">
    <property type="component" value="Unassembled WGS sequence"/>
</dbReference>
<keyword evidence="3" id="KW-1185">Reference proteome</keyword>
<proteinExistence type="predicted"/>
<organism evidence="2 3">
    <name type="scientific">Pelagicoccus mobilis</name>
    <dbReference type="NCBI Taxonomy" id="415221"/>
    <lineage>
        <taxon>Bacteria</taxon>
        <taxon>Pseudomonadati</taxon>
        <taxon>Verrucomicrobiota</taxon>
        <taxon>Opitutia</taxon>
        <taxon>Puniceicoccales</taxon>
        <taxon>Pelagicoccaceae</taxon>
        <taxon>Pelagicoccus</taxon>
    </lineage>
</organism>